<dbReference type="InterPro" id="IPR015424">
    <property type="entry name" value="PyrdxlP-dep_Trfase"/>
</dbReference>
<evidence type="ECO:0000256" key="1">
    <source>
        <dbReference type="ARBA" id="ARBA00022898"/>
    </source>
</evidence>
<dbReference type="EMBL" id="JAPDIA010000007">
    <property type="protein sequence ID" value="MDG0811875.1"/>
    <property type="molecule type" value="Genomic_DNA"/>
</dbReference>
<dbReference type="Gene3D" id="3.40.640.10">
    <property type="entry name" value="Type I PLP-dependent aspartate aminotransferase-like (Major domain)"/>
    <property type="match status" value="1"/>
</dbReference>
<dbReference type="Proteomes" id="UP001153404">
    <property type="component" value="Unassembled WGS sequence"/>
</dbReference>
<dbReference type="InterPro" id="IPR015422">
    <property type="entry name" value="PyrdxlP-dep_Trfase_small"/>
</dbReference>
<evidence type="ECO:0000256" key="2">
    <source>
        <dbReference type="ARBA" id="ARBA00037999"/>
    </source>
</evidence>
<accession>A0A9X4KVH1</accession>
<dbReference type="GO" id="GO:0000271">
    <property type="term" value="P:polysaccharide biosynthetic process"/>
    <property type="evidence" value="ECO:0007669"/>
    <property type="project" value="TreeGrafter"/>
</dbReference>
<keyword evidence="3" id="KW-0032">Aminotransferase</keyword>
<dbReference type="GO" id="GO:0008483">
    <property type="term" value="F:transaminase activity"/>
    <property type="evidence" value="ECO:0007669"/>
    <property type="project" value="UniProtKB-KW"/>
</dbReference>
<evidence type="ECO:0000313" key="4">
    <source>
        <dbReference type="Proteomes" id="UP001153404"/>
    </source>
</evidence>
<dbReference type="GO" id="GO:0030170">
    <property type="term" value="F:pyridoxal phosphate binding"/>
    <property type="evidence" value="ECO:0007669"/>
    <property type="project" value="TreeGrafter"/>
</dbReference>
<reference evidence="3" key="1">
    <citation type="submission" date="2022-10" db="EMBL/GenBank/DDBJ databases">
        <title>Comparative genomic analysis of Cohnella hashimotonis sp. nov., isolated from the International Space Station.</title>
        <authorList>
            <person name="Simpson A."/>
            <person name="Venkateswaran K."/>
        </authorList>
    </citation>
    <scope>NUCLEOTIDE SEQUENCE</scope>
    <source>
        <strain evidence="3">DSM 28161</strain>
    </source>
</reference>
<comment type="similarity">
    <text evidence="2">Belongs to the DegT/DnrJ/EryC1 family.</text>
</comment>
<dbReference type="InterPro" id="IPR015421">
    <property type="entry name" value="PyrdxlP-dep_Trfase_major"/>
</dbReference>
<keyword evidence="1" id="KW-0663">Pyridoxal phosphate</keyword>
<dbReference type="RefSeq" id="WP_277534748.1">
    <property type="nucleotide sequence ID" value="NZ_JAPDIA010000007.1"/>
</dbReference>
<dbReference type="InterPro" id="IPR000653">
    <property type="entry name" value="DegT/StrS_aminotransferase"/>
</dbReference>
<keyword evidence="4" id="KW-1185">Reference proteome</keyword>
<dbReference type="AlphaFoldDB" id="A0A9X4KVH1"/>
<dbReference type="Gene3D" id="3.90.1150.10">
    <property type="entry name" value="Aspartate Aminotransferase, domain 1"/>
    <property type="match status" value="1"/>
</dbReference>
<dbReference type="SUPFAM" id="SSF53383">
    <property type="entry name" value="PLP-dependent transferases"/>
    <property type="match status" value="1"/>
</dbReference>
<dbReference type="PANTHER" id="PTHR30244">
    <property type="entry name" value="TRANSAMINASE"/>
    <property type="match status" value="1"/>
</dbReference>
<evidence type="ECO:0000313" key="3">
    <source>
        <dbReference type="EMBL" id="MDG0811875.1"/>
    </source>
</evidence>
<name>A0A9X4KVH1_9BACL</name>
<dbReference type="Pfam" id="PF01041">
    <property type="entry name" value="DegT_DnrJ_EryC1"/>
    <property type="match status" value="1"/>
</dbReference>
<keyword evidence="3" id="KW-0808">Transferase</keyword>
<dbReference type="PANTHER" id="PTHR30244:SF36">
    <property type="entry name" value="3-OXO-GLUCOSE-6-PHOSPHATE:GLUTAMATE AMINOTRANSFERASE"/>
    <property type="match status" value="1"/>
</dbReference>
<organism evidence="3 4">
    <name type="scientific">Cohnella rhizosphaerae</name>
    <dbReference type="NCBI Taxonomy" id="1457232"/>
    <lineage>
        <taxon>Bacteria</taxon>
        <taxon>Bacillati</taxon>
        <taxon>Bacillota</taxon>
        <taxon>Bacilli</taxon>
        <taxon>Bacillales</taxon>
        <taxon>Paenibacillaceae</taxon>
        <taxon>Cohnella</taxon>
    </lineage>
</organism>
<sequence>MTNRTKAIMAVHMYGQVCAMSEIRAIGAKFGLKIVEDVSQAHGALYQEVRAGALGDAAGFSFYPGKNLGALADAGAVTTDDDKLAAKIRALRNYGSQRKYEFVYRGYNNRLDEMQAAYLRIKLPMLLQDNERRQEISRYYRTHIRNERILLPQPVGGVEEGHVWHVFVVRTAERDRFQKYLLSRGVQTLVHYPIPPHKQLAYEDWNDRVFEITEQIHHEVLSIPISPVLTDEEVELIVEAINQYS</sequence>
<gene>
    <name evidence="3" type="ORF">OMP40_22765</name>
</gene>
<comment type="caution">
    <text evidence="3">The sequence shown here is derived from an EMBL/GenBank/DDBJ whole genome shotgun (WGS) entry which is preliminary data.</text>
</comment>
<proteinExistence type="inferred from homology"/>
<protein>
    <submittedName>
        <fullName evidence="3">DegT/DnrJ/EryC1/StrS family aminotransferase</fullName>
    </submittedName>
</protein>